<dbReference type="InterPro" id="IPR000782">
    <property type="entry name" value="FAS1_domain"/>
</dbReference>
<dbReference type="Proteomes" id="UP001255246">
    <property type="component" value="Unassembled WGS sequence"/>
</dbReference>
<organism evidence="3 4">
    <name type="scientific">Croceitalea rosinachiae</name>
    <dbReference type="NCBI Taxonomy" id="3075596"/>
    <lineage>
        <taxon>Bacteria</taxon>
        <taxon>Pseudomonadati</taxon>
        <taxon>Bacteroidota</taxon>
        <taxon>Flavobacteriia</taxon>
        <taxon>Flavobacteriales</taxon>
        <taxon>Flavobacteriaceae</taxon>
        <taxon>Croceitalea</taxon>
    </lineage>
</organism>
<reference evidence="3 4" key="1">
    <citation type="submission" date="2023-09" db="EMBL/GenBank/DDBJ databases">
        <authorList>
            <person name="Rey-Velasco X."/>
        </authorList>
    </citation>
    <scope>NUCLEOTIDE SEQUENCE [LARGE SCALE GENOMIC DNA]</scope>
    <source>
        <strain evidence="3 4">F388</strain>
    </source>
</reference>
<dbReference type="EMBL" id="JAVRHR010000002">
    <property type="protein sequence ID" value="MDT0607314.1"/>
    <property type="molecule type" value="Genomic_DNA"/>
</dbReference>
<feature type="domain" description="FAS1" evidence="2">
    <location>
        <begin position="39"/>
        <end position="183"/>
    </location>
</feature>
<sequence>MKSSLLLTYFISCFLLSNTVFSQSKSLTTLPSVIYLSKDKTIIQSTSDSDNHRILSKAVKAADLEDTLGQSGPFTIFAPSDSAFSKFSKDELDELFLSDNKKQLKALLKYHIVAGNLTASKILRALCRGEGKASFTTVQGAKINASMIGTDIILTDSFGNSAKITTADANQSNGVIHEIDSVILPSKI</sequence>
<dbReference type="PANTHER" id="PTHR10900">
    <property type="entry name" value="PERIOSTIN-RELATED"/>
    <property type="match status" value="1"/>
</dbReference>
<dbReference type="PROSITE" id="PS50213">
    <property type="entry name" value="FAS1"/>
    <property type="match status" value="1"/>
</dbReference>
<dbReference type="Pfam" id="PF02469">
    <property type="entry name" value="Fasciclin"/>
    <property type="match status" value="1"/>
</dbReference>
<dbReference type="InterPro" id="IPR050904">
    <property type="entry name" value="Adhesion/Biosynth-related"/>
</dbReference>
<feature type="signal peptide" evidence="1">
    <location>
        <begin position="1"/>
        <end position="22"/>
    </location>
</feature>
<dbReference type="PANTHER" id="PTHR10900:SF77">
    <property type="entry name" value="FI19380P1"/>
    <property type="match status" value="1"/>
</dbReference>
<dbReference type="RefSeq" id="WP_311350878.1">
    <property type="nucleotide sequence ID" value="NZ_JAVRHR010000002.1"/>
</dbReference>
<dbReference type="SUPFAM" id="SSF82153">
    <property type="entry name" value="FAS1 domain"/>
    <property type="match status" value="1"/>
</dbReference>
<name>A0ABU3AAV6_9FLAO</name>
<feature type="chain" id="PRO_5046943889" evidence="1">
    <location>
        <begin position="23"/>
        <end position="188"/>
    </location>
</feature>
<evidence type="ECO:0000259" key="2">
    <source>
        <dbReference type="PROSITE" id="PS50213"/>
    </source>
</evidence>
<gene>
    <name evidence="3" type="ORF">RM706_09750</name>
</gene>
<keyword evidence="1" id="KW-0732">Signal</keyword>
<dbReference type="SMART" id="SM00554">
    <property type="entry name" value="FAS1"/>
    <property type="match status" value="1"/>
</dbReference>
<keyword evidence="4" id="KW-1185">Reference proteome</keyword>
<evidence type="ECO:0000313" key="4">
    <source>
        <dbReference type="Proteomes" id="UP001255246"/>
    </source>
</evidence>
<proteinExistence type="predicted"/>
<dbReference type="Gene3D" id="2.30.180.10">
    <property type="entry name" value="FAS1 domain"/>
    <property type="match status" value="1"/>
</dbReference>
<dbReference type="InterPro" id="IPR036378">
    <property type="entry name" value="FAS1_dom_sf"/>
</dbReference>
<evidence type="ECO:0000256" key="1">
    <source>
        <dbReference type="SAM" id="SignalP"/>
    </source>
</evidence>
<accession>A0ABU3AAV6</accession>
<comment type="caution">
    <text evidence="3">The sequence shown here is derived from an EMBL/GenBank/DDBJ whole genome shotgun (WGS) entry which is preliminary data.</text>
</comment>
<evidence type="ECO:0000313" key="3">
    <source>
        <dbReference type="EMBL" id="MDT0607314.1"/>
    </source>
</evidence>
<protein>
    <submittedName>
        <fullName evidence="3">Fasciclin domain-containing protein</fullName>
    </submittedName>
</protein>